<keyword evidence="1" id="KW-0812">Transmembrane</keyword>
<comment type="caution">
    <text evidence="2">The sequence shown here is derived from an EMBL/GenBank/DDBJ whole genome shotgun (WGS) entry which is preliminary data.</text>
</comment>
<gene>
    <name evidence="2" type="ORF">GCM10023338_15180</name>
</gene>
<dbReference type="RefSeq" id="WP_077925600.1">
    <property type="nucleotide sequence ID" value="NZ_BAABKE010000004.1"/>
</dbReference>
<dbReference type="Proteomes" id="UP001500631">
    <property type="component" value="Unassembled WGS sequence"/>
</dbReference>
<reference evidence="3" key="1">
    <citation type="journal article" date="2019" name="Int. J. Syst. Evol. Microbiol.">
        <title>The Global Catalogue of Microorganisms (GCM) 10K type strain sequencing project: providing services to taxonomists for standard genome sequencing and annotation.</title>
        <authorList>
            <consortium name="The Broad Institute Genomics Platform"/>
            <consortium name="The Broad Institute Genome Sequencing Center for Infectious Disease"/>
            <person name="Wu L."/>
            <person name="Ma J."/>
        </authorList>
    </citation>
    <scope>NUCLEOTIDE SEQUENCE [LARGE SCALE GENOMIC DNA]</scope>
    <source>
        <strain evidence="3">JCM 18424</strain>
    </source>
</reference>
<feature type="transmembrane region" description="Helical" evidence="1">
    <location>
        <begin position="151"/>
        <end position="170"/>
    </location>
</feature>
<dbReference type="EMBL" id="BAABKE010000004">
    <property type="protein sequence ID" value="GAA5100469.1"/>
    <property type="molecule type" value="Genomic_DNA"/>
</dbReference>
<accession>A0ABP9MWI0</accession>
<keyword evidence="3" id="KW-1185">Reference proteome</keyword>
<proteinExistence type="predicted"/>
<feature type="transmembrane region" description="Helical" evidence="1">
    <location>
        <begin position="33"/>
        <end position="54"/>
    </location>
</feature>
<evidence type="ECO:0000256" key="1">
    <source>
        <dbReference type="SAM" id="Phobius"/>
    </source>
</evidence>
<evidence type="ECO:0000313" key="2">
    <source>
        <dbReference type="EMBL" id="GAA5100469.1"/>
    </source>
</evidence>
<keyword evidence="1" id="KW-0472">Membrane</keyword>
<feature type="transmembrane region" description="Helical" evidence="1">
    <location>
        <begin position="7"/>
        <end position="27"/>
    </location>
</feature>
<protein>
    <recommendedName>
        <fullName evidence="4">SMODS and SLOG-associating 2TM effector domain-containing protein</fullName>
    </recommendedName>
</protein>
<evidence type="ECO:0000313" key="3">
    <source>
        <dbReference type="Proteomes" id="UP001500631"/>
    </source>
</evidence>
<organism evidence="2 3">
    <name type="scientific">Wohlfahrtiimonas larvae</name>
    <dbReference type="NCBI Taxonomy" id="1157986"/>
    <lineage>
        <taxon>Bacteria</taxon>
        <taxon>Pseudomonadati</taxon>
        <taxon>Pseudomonadota</taxon>
        <taxon>Gammaproteobacteria</taxon>
        <taxon>Cardiobacteriales</taxon>
        <taxon>Ignatzschineriaceae</taxon>
        <taxon>Wohlfahrtiimonas</taxon>
    </lineage>
</organism>
<evidence type="ECO:0008006" key="4">
    <source>
        <dbReference type="Google" id="ProtNLM"/>
    </source>
</evidence>
<keyword evidence="1" id="KW-1133">Transmembrane helix</keyword>
<name>A0ABP9MWI0_9GAMM</name>
<sequence length="183" mass="21685">MRTKLIILFLLCCLVVAFISIVILVYNQAGPDSLKIVSFILQLIGVLVPLSIIYKEAFIKIPPFVQREPIEDSKSSFFDLRRDAFSNQEWNQANQHERKILDLKYQIQDLKTEIDTLNYNSKVHQVWFRNIWDNFDYLSDYSPKYKALEQFYPLFFGSILTISGSFLSFWNTELYNFLRLFLN</sequence>